<sequence>MGMSDLTITVKNNKVKIIDKNKTEVTIETVSDIEEKTTTSQGLYGVVVIENCKYLIYITEISKMQDFEGKQVFEICNVGILNLSGSSNHRTELNDLVNFFKIPGMYYSSYPLYKETSIGKSNGDDFIFNFAPLKEMEKLNPELKQFGVKCIQGFYGVENVKGIDYYLISRRSWRRTGARFFSRGSSPDGYVSNYVESEVFFKTNNTKMSYLQVRGSIPLYWYHDVMLNYTPKLVIRQKNNFAKCDAIIRNKYQDILYLNLIKDKNYEKPLYDKFNIVLKEKSCEIVNFDLNSTGSFQNKRTVFDFNMKTKKYIDEFGFKTLEDQQKGVIRTNCIDCLDRTNLSQFQISEEIIKKMCDYAKIPLYNEILKSNRRLWLNNGNHLSIQYSGTGAIKSYIVEGTCSSWSGNLKDFYKSISRYFINRYTHGRLQDTYDILTGKNLIKRKRYPRTKLFTPRQLAFIGILVGLLTISSFMKSKGKVLSVFKTSIICFVLLLLMMSLMRNYPKFDDD</sequence>
<feature type="transmembrane region" description="Helical" evidence="1">
    <location>
        <begin position="479"/>
        <end position="500"/>
    </location>
</feature>
<organism evidence="3 4">
    <name type="scientific">Nosema bombycis (strain CQ1 / CVCC 102059)</name>
    <name type="common">Microsporidian parasite</name>
    <name type="synonym">Pebrine of silkworm</name>
    <dbReference type="NCBI Taxonomy" id="578461"/>
    <lineage>
        <taxon>Eukaryota</taxon>
        <taxon>Fungi</taxon>
        <taxon>Fungi incertae sedis</taxon>
        <taxon>Microsporidia</taxon>
        <taxon>Nosematidae</taxon>
        <taxon>Nosema</taxon>
    </lineage>
</organism>
<gene>
    <name evidence="3" type="primary">SAC1</name>
    <name evidence="3" type="ORF">NBO_20g0026</name>
</gene>
<evidence type="ECO:0000259" key="2">
    <source>
        <dbReference type="PROSITE" id="PS50275"/>
    </source>
</evidence>
<reference evidence="3 4" key="1">
    <citation type="journal article" date="2013" name="BMC Genomics">
        <title>Comparative genomics of parasitic silkworm microsporidia reveal an association between genome expansion and host adaptation.</title>
        <authorList>
            <person name="Pan G."/>
            <person name="Xu J."/>
            <person name="Li T."/>
            <person name="Xia Q."/>
            <person name="Liu S.L."/>
            <person name="Zhang G."/>
            <person name="Li S."/>
            <person name="Li C."/>
            <person name="Liu H."/>
            <person name="Yang L."/>
            <person name="Liu T."/>
            <person name="Zhang X."/>
            <person name="Wu Z."/>
            <person name="Fan W."/>
            <person name="Dang X."/>
            <person name="Xiang H."/>
            <person name="Tao M."/>
            <person name="Li Y."/>
            <person name="Hu J."/>
            <person name="Li Z."/>
            <person name="Lin L."/>
            <person name="Luo J."/>
            <person name="Geng L."/>
            <person name="Wang L."/>
            <person name="Long M."/>
            <person name="Wan Y."/>
            <person name="He N."/>
            <person name="Zhang Z."/>
            <person name="Lu C."/>
            <person name="Keeling P.J."/>
            <person name="Wang J."/>
            <person name="Xiang Z."/>
            <person name="Zhou Z."/>
        </authorList>
    </citation>
    <scope>NUCLEOTIDE SEQUENCE [LARGE SCALE GENOMIC DNA]</scope>
    <source>
        <strain evidence="4">CQ1 / CVCC 102059</strain>
    </source>
</reference>
<feature type="transmembrane region" description="Helical" evidence="1">
    <location>
        <begin position="452"/>
        <end position="473"/>
    </location>
</feature>
<dbReference type="PANTHER" id="PTHR45662:SF2">
    <property type="entry name" value="PHOSPHATIDYLINOSITOL-3-PHOSPHATASE SAC1"/>
    <property type="match status" value="1"/>
</dbReference>
<dbReference type="PROSITE" id="PS50275">
    <property type="entry name" value="SAC"/>
    <property type="match status" value="1"/>
</dbReference>
<dbReference type="PANTHER" id="PTHR45662">
    <property type="entry name" value="PHOSPHATIDYLINOSITIDE PHOSPHATASE SAC1"/>
    <property type="match status" value="1"/>
</dbReference>
<dbReference type="VEuPathDB" id="MicrosporidiaDB:NBO_20g0026"/>
<dbReference type="HOGENOM" id="CLU_003016_7_3_1"/>
<evidence type="ECO:0000313" key="3">
    <source>
        <dbReference type="EMBL" id="EOB14639.1"/>
    </source>
</evidence>
<dbReference type="Pfam" id="PF02383">
    <property type="entry name" value="Syja_N"/>
    <property type="match status" value="1"/>
</dbReference>
<dbReference type="GO" id="GO:0046856">
    <property type="term" value="P:phosphatidylinositol dephosphorylation"/>
    <property type="evidence" value="ECO:0007669"/>
    <property type="project" value="TreeGrafter"/>
</dbReference>
<name>R0M9H8_NOSB1</name>
<evidence type="ECO:0000313" key="4">
    <source>
        <dbReference type="Proteomes" id="UP000016927"/>
    </source>
</evidence>
<dbReference type="STRING" id="578461.R0M9H8"/>
<dbReference type="OrthoDB" id="405996at2759"/>
<dbReference type="AlphaFoldDB" id="R0M9H8"/>
<dbReference type="GO" id="GO:0043812">
    <property type="term" value="F:phosphatidylinositol-4-phosphate phosphatase activity"/>
    <property type="evidence" value="ECO:0007669"/>
    <property type="project" value="TreeGrafter"/>
</dbReference>
<protein>
    <submittedName>
        <fullName evidence="3">Phosphatidylinositide phosphatase SAC1</fullName>
    </submittedName>
</protein>
<dbReference type="OMA" id="ITKAQPV"/>
<keyword evidence="4" id="KW-1185">Reference proteome</keyword>
<dbReference type="Proteomes" id="UP000016927">
    <property type="component" value="Unassembled WGS sequence"/>
</dbReference>
<dbReference type="GO" id="GO:0005783">
    <property type="term" value="C:endoplasmic reticulum"/>
    <property type="evidence" value="ECO:0007669"/>
    <property type="project" value="TreeGrafter"/>
</dbReference>
<evidence type="ECO:0000256" key="1">
    <source>
        <dbReference type="SAM" id="Phobius"/>
    </source>
</evidence>
<feature type="domain" description="SAC" evidence="2">
    <location>
        <begin position="126"/>
        <end position="388"/>
    </location>
</feature>
<dbReference type="InterPro" id="IPR002013">
    <property type="entry name" value="SAC_dom"/>
</dbReference>
<accession>R0M9H8</accession>
<dbReference type="EMBL" id="KB908928">
    <property type="protein sequence ID" value="EOB14639.1"/>
    <property type="molecule type" value="Genomic_DNA"/>
</dbReference>
<proteinExistence type="predicted"/>
<keyword evidence="1" id="KW-1133">Transmembrane helix</keyword>
<keyword evidence="1" id="KW-0472">Membrane</keyword>
<keyword evidence="1" id="KW-0812">Transmembrane</keyword>